<protein>
    <recommendedName>
        <fullName evidence="4">Reverse transcriptase domain-containing protein</fullName>
    </recommendedName>
</protein>
<accession>A0AAN7RQY0</accession>
<dbReference type="AlphaFoldDB" id="A0AAN7RQY0"/>
<gene>
    <name evidence="2" type="ORF">QYF61_017745</name>
</gene>
<dbReference type="PANTHER" id="PTHR33332">
    <property type="entry name" value="REVERSE TRANSCRIPTASE DOMAIN-CONTAINING PROTEIN"/>
    <property type="match status" value="1"/>
</dbReference>
<organism evidence="2 3">
    <name type="scientific">Mycteria americana</name>
    <name type="common">Wood stork</name>
    <dbReference type="NCBI Taxonomy" id="33587"/>
    <lineage>
        <taxon>Eukaryota</taxon>
        <taxon>Metazoa</taxon>
        <taxon>Chordata</taxon>
        <taxon>Craniata</taxon>
        <taxon>Vertebrata</taxon>
        <taxon>Euteleostomi</taxon>
        <taxon>Archelosauria</taxon>
        <taxon>Archosauria</taxon>
        <taxon>Dinosauria</taxon>
        <taxon>Saurischia</taxon>
        <taxon>Theropoda</taxon>
        <taxon>Coelurosauria</taxon>
        <taxon>Aves</taxon>
        <taxon>Neognathae</taxon>
        <taxon>Neoaves</taxon>
        <taxon>Aequornithes</taxon>
        <taxon>Ciconiiformes</taxon>
        <taxon>Ciconiidae</taxon>
        <taxon>Mycteria</taxon>
    </lineage>
</organism>
<feature type="region of interest" description="Disordered" evidence="1">
    <location>
        <begin position="158"/>
        <end position="223"/>
    </location>
</feature>
<dbReference type="Proteomes" id="UP001333110">
    <property type="component" value="Unassembled WGS sequence"/>
</dbReference>
<evidence type="ECO:0000256" key="1">
    <source>
        <dbReference type="SAM" id="MobiDB-lite"/>
    </source>
</evidence>
<dbReference type="EMBL" id="JAUNZN010000009">
    <property type="protein sequence ID" value="KAK4816544.1"/>
    <property type="molecule type" value="Genomic_DNA"/>
</dbReference>
<evidence type="ECO:0000313" key="3">
    <source>
        <dbReference type="Proteomes" id="UP001333110"/>
    </source>
</evidence>
<name>A0AAN7RQY0_MYCAM</name>
<proteinExistence type="predicted"/>
<evidence type="ECO:0000313" key="2">
    <source>
        <dbReference type="EMBL" id="KAK4816544.1"/>
    </source>
</evidence>
<reference evidence="2 3" key="1">
    <citation type="journal article" date="2023" name="J. Hered.">
        <title>Chromosome-level genome of the wood stork (Mycteria americana) provides insight into avian chromosome evolution.</title>
        <authorList>
            <person name="Flamio R. Jr."/>
            <person name="Ramstad K.M."/>
        </authorList>
    </citation>
    <scope>NUCLEOTIDE SEQUENCE [LARGE SCALE GENOMIC DNA]</scope>
    <source>
        <strain evidence="2">JAX WOST 10</strain>
    </source>
</reference>
<comment type="caution">
    <text evidence="2">The sequence shown here is derived from an EMBL/GenBank/DDBJ whole genome shotgun (WGS) entry which is preliminary data.</text>
</comment>
<keyword evidence="3" id="KW-1185">Reference proteome</keyword>
<sequence>MILKVFSNLYDSWSTSSMSRWTSVMSGVPQGSVLGPVLFNTFINYIVSGIKCILSKFADNTKLSGVVDMPEGWDAIQRDLDKLEKWACVTLIRFNKAKGKVLHLSRGNPQYQYGLGDEEIESSPAEKDLGLLVDEKTGHELAMCTCSPESQLYPGLHQKKRGQQVEGGDSAPLLHSGETPPGVLHPALEPSAQETHGSVGVDPEEGHKNNQWDGTPLLDRTKGNSFKLKEGRFRLDTKKKFFTMKGVKRCNMVPREVVDAPSLETFKVVEPVGERYILQLPHPIRPCGDTKLNHSSIMAVHLEYCIQLWSPQYKKDMDLFEWVQRRATKIIRGMEHLSYKERLRDLGLFSLEKRRLQEDLIADFQYLKGAYKKDGNRLFSRACSDRTRGNSFKLKEGRFRLGTRKKFFTMRVVKPWNRFPREVVDAPSLETFKVRLDRALSNLI</sequence>
<evidence type="ECO:0008006" key="4">
    <source>
        <dbReference type="Google" id="ProtNLM"/>
    </source>
</evidence>